<keyword evidence="3" id="KW-1185">Reference proteome</keyword>
<dbReference type="RefSeq" id="WP_182386344.1">
    <property type="nucleotide sequence ID" value="NZ_CP059833.1"/>
</dbReference>
<feature type="transmembrane region" description="Helical" evidence="1">
    <location>
        <begin position="26"/>
        <end position="48"/>
    </location>
</feature>
<organism evidence="2 3">
    <name type="scientific">Corynebacterium hindlerae</name>
    <dbReference type="NCBI Taxonomy" id="699041"/>
    <lineage>
        <taxon>Bacteria</taxon>
        <taxon>Bacillati</taxon>
        <taxon>Actinomycetota</taxon>
        <taxon>Actinomycetes</taxon>
        <taxon>Mycobacteriales</taxon>
        <taxon>Corynebacteriaceae</taxon>
        <taxon>Corynebacterium</taxon>
    </lineage>
</organism>
<accession>A0A7G5FFY2</accession>
<reference evidence="2 3" key="1">
    <citation type="submission" date="2020-07" db="EMBL/GenBank/DDBJ databases">
        <title>non toxigenic Corynebacterium sp. nov from a clinical source.</title>
        <authorList>
            <person name="Bernier A.-M."/>
            <person name="Bernard K."/>
        </authorList>
    </citation>
    <scope>NUCLEOTIDE SEQUENCE [LARGE SCALE GENOMIC DNA]</scope>
    <source>
        <strain evidence="3">NML 93-0612</strain>
    </source>
</reference>
<proteinExistence type="predicted"/>
<dbReference type="EMBL" id="CP059833">
    <property type="protein sequence ID" value="QMV85523.1"/>
    <property type="molecule type" value="Genomic_DNA"/>
</dbReference>
<dbReference type="AlphaFoldDB" id="A0A7G5FFY2"/>
<keyword evidence="1" id="KW-0472">Membrane</keyword>
<name>A0A7G5FFY2_9CORY</name>
<evidence type="ECO:0000313" key="2">
    <source>
        <dbReference type="EMBL" id="QMV85523.1"/>
    </source>
</evidence>
<keyword evidence="1" id="KW-0812">Transmembrane</keyword>
<feature type="transmembrane region" description="Helical" evidence="1">
    <location>
        <begin position="79"/>
        <end position="101"/>
    </location>
</feature>
<protein>
    <submittedName>
        <fullName evidence="2">Uncharacterized protein</fullName>
    </submittedName>
</protein>
<evidence type="ECO:0000313" key="3">
    <source>
        <dbReference type="Proteomes" id="UP000515570"/>
    </source>
</evidence>
<gene>
    <name evidence="2" type="ORF">HW450_01885</name>
</gene>
<dbReference type="Proteomes" id="UP000515570">
    <property type="component" value="Chromosome"/>
</dbReference>
<evidence type="ECO:0000256" key="1">
    <source>
        <dbReference type="SAM" id="Phobius"/>
    </source>
</evidence>
<feature type="transmembrane region" description="Helical" evidence="1">
    <location>
        <begin position="54"/>
        <end position="72"/>
    </location>
</feature>
<keyword evidence="1" id="KW-1133">Transmembrane helix</keyword>
<sequence>MSNDFNADATCKPSLTEAALRYPRRFGWGFTALAAIASYVQLLLPYRWRNVTEVVLGIIVVATFVANCYLAAKTKRAELWFAAVLALASPLLVIIIAMLIFL</sequence>